<feature type="coiled-coil region" evidence="1">
    <location>
        <begin position="142"/>
        <end position="296"/>
    </location>
</feature>
<organism evidence="2 3">
    <name type="scientific">Meloidogyne hapla</name>
    <name type="common">Root-knot nematode worm</name>
    <dbReference type="NCBI Taxonomy" id="6305"/>
    <lineage>
        <taxon>Eukaryota</taxon>
        <taxon>Metazoa</taxon>
        <taxon>Ecdysozoa</taxon>
        <taxon>Nematoda</taxon>
        <taxon>Chromadorea</taxon>
        <taxon>Rhabditida</taxon>
        <taxon>Tylenchina</taxon>
        <taxon>Tylenchomorpha</taxon>
        <taxon>Tylenchoidea</taxon>
        <taxon>Meloidogynidae</taxon>
        <taxon>Meloidogyninae</taxon>
        <taxon>Meloidogyne</taxon>
    </lineage>
</organism>
<proteinExistence type="predicted"/>
<keyword evidence="1" id="KW-0175">Coiled coil</keyword>
<accession>A0A1I8B9N6</accession>
<name>A0A1I8B9N6_MELHA</name>
<protein>
    <submittedName>
        <fullName evidence="3">FLYWCH-type domain-containing protein</fullName>
    </submittedName>
</protein>
<evidence type="ECO:0000313" key="2">
    <source>
        <dbReference type="Proteomes" id="UP000095281"/>
    </source>
</evidence>
<dbReference type="Gene3D" id="1.10.287.1490">
    <property type="match status" value="1"/>
</dbReference>
<dbReference type="AlphaFoldDB" id="A0A1I8B9N6"/>
<sequence>MPKFSQTINQRPRLDDNEFSYYFIETKKNKKHTWECIYKTIKEVKCKWRAETESYTDEETFVDLKTGHTCQNYAKNKKKLEKQKINIVQEEAADFGKVFICETVTKKWKRKTSSNASQVAYVQRKTSSNCQRNENAAIVGTIDKNKEEMQLLNENILKIREENRKLNMEKGQLNSDLSEKEEKIKNIETKYSGIKKEFIKLKENYDNLCKEMEMEKKQVEENHQAAIADLNVIVNKLKKENYNLIREKDQIKFNFDENKQKIEEQKEEIKRLEEKLKNKEETAKRLQETIDEYIDNGPFPEWFINK</sequence>
<evidence type="ECO:0000313" key="3">
    <source>
        <dbReference type="WBParaSite" id="MhA1_Contig170.frz3.gene16"/>
    </source>
</evidence>
<keyword evidence="2" id="KW-1185">Reference proteome</keyword>
<reference evidence="3" key="1">
    <citation type="submission" date="2016-11" db="UniProtKB">
        <authorList>
            <consortium name="WormBaseParasite"/>
        </authorList>
    </citation>
    <scope>IDENTIFICATION</scope>
</reference>
<evidence type="ECO:0000256" key="1">
    <source>
        <dbReference type="SAM" id="Coils"/>
    </source>
</evidence>
<dbReference type="WBParaSite" id="MhA1_Contig170.frz3.gene16">
    <property type="protein sequence ID" value="MhA1_Contig170.frz3.gene16"/>
    <property type="gene ID" value="MhA1_Contig170.frz3.gene16"/>
</dbReference>
<dbReference type="Proteomes" id="UP000095281">
    <property type="component" value="Unplaced"/>
</dbReference>